<accession>A0ABV8PXH3</accession>
<feature type="coiled-coil region" evidence="3">
    <location>
        <begin position="74"/>
        <end position="123"/>
    </location>
</feature>
<keyword evidence="4" id="KW-1133">Transmembrane helix</keyword>
<keyword evidence="3" id="KW-0175">Coiled coil</keyword>
<sequence length="192" mass="22160">MKNFTIGLNAALVIAVAVLFYLQFSNKKTVATAPATVANNSFKIAYFESDSLETGFEYYKEVSKELAASEQQKRSDLLSQRNAYIEKVKEYQAKGQSMTQMEAAKANQDVEERQKAIQSNEQQKSQEIQDERFKKLLDVKKKIEDYLKEYNKNKTYAFILSSSSELMYYKDSAYDITKDLIKGLNEKYPKKK</sequence>
<dbReference type="RefSeq" id="WP_379014499.1">
    <property type="nucleotide sequence ID" value="NZ_JBHSDC010000022.1"/>
</dbReference>
<dbReference type="PANTHER" id="PTHR35089">
    <property type="entry name" value="CHAPERONE PROTEIN SKP"/>
    <property type="match status" value="1"/>
</dbReference>
<proteinExistence type="inferred from homology"/>
<protein>
    <submittedName>
        <fullName evidence="5">OmpH family outer membrane protein</fullName>
    </submittedName>
</protein>
<dbReference type="PANTHER" id="PTHR35089:SF1">
    <property type="entry name" value="CHAPERONE PROTEIN SKP"/>
    <property type="match status" value="1"/>
</dbReference>
<dbReference type="InterPro" id="IPR005632">
    <property type="entry name" value="Chaperone_Skp"/>
</dbReference>
<keyword evidence="6" id="KW-1185">Reference proteome</keyword>
<evidence type="ECO:0000256" key="1">
    <source>
        <dbReference type="ARBA" id="ARBA00009091"/>
    </source>
</evidence>
<comment type="similarity">
    <text evidence="1">Belongs to the Skp family.</text>
</comment>
<dbReference type="Proteomes" id="UP001595906">
    <property type="component" value="Unassembled WGS sequence"/>
</dbReference>
<evidence type="ECO:0000256" key="2">
    <source>
        <dbReference type="ARBA" id="ARBA00022729"/>
    </source>
</evidence>
<dbReference type="SMART" id="SM00935">
    <property type="entry name" value="OmpH"/>
    <property type="match status" value="1"/>
</dbReference>
<keyword evidence="4" id="KW-0472">Membrane</keyword>
<name>A0ABV8PXH3_9BACT</name>
<dbReference type="Pfam" id="PF03938">
    <property type="entry name" value="OmpH"/>
    <property type="match status" value="1"/>
</dbReference>
<dbReference type="InterPro" id="IPR024930">
    <property type="entry name" value="Skp_dom_sf"/>
</dbReference>
<gene>
    <name evidence="5" type="ORF">ACFOW1_11860</name>
</gene>
<keyword evidence="4" id="KW-0812">Transmembrane</keyword>
<comment type="caution">
    <text evidence="5">The sequence shown here is derived from an EMBL/GenBank/DDBJ whole genome shotgun (WGS) entry which is preliminary data.</text>
</comment>
<feature type="transmembrane region" description="Helical" evidence="4">
    <location>
        <begin position="6"/>
        <end position="24"/>
    </location>
</feature>
<evidence type="ECO:0000313" key="6">
    <source>
        <dbReference type="Proteomes" id="UP001595906"/>
    </source>
</evidence>
<evidence type="ECO:0000256" key="4">
    <source>
        <dbReference type="SAM" id="Phobius"/>
    </source>
</evidence>
<reference evidence="6" key="1">
    <citation type="journal article" date="2019" name="Int. J. Syst. Evol. Microbiol.">
        <title>The Global Catalogue of Microorganisms (GCM) 10K type strain sequencing project: providing services to taxonomists for standard genome sequencing and annotation.</title>
        <authorList>
            <consortium name="The Broad Institute Genomics Platform"/>
            <consortium name="The Broad Institute Genome Sequencing Center for Infectious Disease"/>
            <person name="Wu L."/>
            <person name="Ma J."/>
        </authorList>
    </citation>
    <scope>NUCLEOTIDE SEQUENCE [LARGE SCALE GENOMIC DNA]</scope>
    <source>
        <strain evidence="6">CECT 8010</strain>
    </source>
</reference>
<keyword evidence="2" id="KW-0732">Signal</keyword>
<organism evidence="5 6">
    <name type="scientific">Parasediminibacterium paludis</name>
    <dbReference type="NCBI Taxonomy" id="908966"/>
    <lineage>
        <taxon>Bacteria</taxon>
        <taxon>Pseudomonadati</taxon>
        <taxon>Bacteroidota</taxon>
        <taxon>Chitinophagia</taxon>
        <taxon>Chitinophagales</taxon>
        <taxon>Chitinophagaceae</taxon>
        <taxon>Parasediminibacterium</taxon>
    </lineage>
</organism>
<dbReference type="Gene3D" id="3.30.910.20">
    <property type="entry name" value="Skp domain"/>
    <property type="match status" value="1"/>
</dbReference>
<evidence type="ECO:0000313" key="5">
    <source>
        <dbReference type="EMBL" id="MFC4232593.1"/>
    </source>
</evidence>
<evidence type="ECO:0000256" key="3">
    <source>
        <dbReference type="SAM" id="Coils"/>
    </source>
</evidence>
<dbReference type="SUPFAM" id="SSF111384">
    <property type="entry name" value="OmpH-like"/>
    <property type="match status" value="1"/>
</dbReference>
<dbReference type="EMBL" id="JBHSDC010000022">
    <property type="protein sequence ID" value="MFC4232593.1"/>
    <property type="molecule type" value="Genomic_DNA"/>
</dbReference>